<comment type="similarity">
    <text evidence="2">Belongs to the bacterial solute-binding protein 1 family.</text>
</comment>
<evidence type="ECO:0000256" key="5">
    <source>
        <dbReference type="SAM" id="SignalP"/>
    </source>
</evidence>
<dbReference type="PANTHER" id="PTHR43649:SF31">
    <property type="entry name" value="SN-GLYCEROL-3-PHOSPHATE-BINDING PERIPLASMIC PROTEIN UGPB"/>
    <property type="match status" value="1"/>
</dbReference>
<keyword evidence="4 5" id="KW-0732">Signal</keyword>
<dbReference type="OrthoDB" id="8663148at2"/>
<dbReference type="EMBL" id="FUKO01000019">
    <property type="protein sequence ID" value="SJN31546.1"/>
    <property type="molecule type" value="Genomic_DNA"/>
</dbReference>
<evidence type="ECO:0000313" key="7">
    <source>
        <dbReference type="Proteomes" id="UP000196320"/>
    </source>
</evidence>
<dbReference type="SUPFAM" id="SSF53850">
    <property type="entry name" value="Periplasmic binding protein-like II"/>
    <property type="match status" value="1"/>
</dbReference>
<evidence type="ECO:0000256" key="2">
    <source>
        <dbReference type="ARBA" id="ARBA00008520"/>
    </source>
</evidence>
<comment type="subcellular location">
    <subcellularLocation>
        <location evidence="1">Cell envelope</location>
    </subcellularLocation>
</comment>
<dbReference type="Pfam" id="PF01547">
    <property type="entry name" value="SBP_bac_1"/>
    <property type="match status" value="1"/>
</dbReference>
<feature type="signal peptide" evidence="5">
    <location>
        <begin position="1"/>
        <end position="34"/>
    </location>
</feature>
<evidence type="ECO:0000256" key="4">
    <source>
        <dbReference type="ARBA" id="ARBA00022729"/>
    </source>
</evidence>
<dbReference type="Gene3D" id="3.40.190.10">
    <property type="entry name" value="Periplasmic binding protein-like II"/>
    <property type="match status" value="1"/>
</dbReference>
<dbReference type="InterPro" id="IPR022386">
    <property type="entry name" value="Chitin_NgcE"/>
</dbReference>
<accession>A0A1R4JHN7</accession>
<protein>
    <submittedName>
        <fullName evidence="6">Sugar ABC transporter sugar-binding protein</fullName>
    </submittedName>
</protein>
<name>A0A1R4JHN7_9MICO</name>
<reference evidence="6 7" key="1">
    <citation type="submission" date="2017-02" db="EMBL/GenBank/DDBJ databases">
        <authorList>
            <person name="Peterson S.W."/>
        </authorList>
    </citation>
    <scope>NUCLEOTIDE SEQUENCE [LARGE SCALE GENOMIC DNA]</scope>
    <source>
        <strain evidence="6 7">B Mb 05.01</strain>
    </source>
</reference>
<dbReference type="Proteomes" id="UP000196320">
    <property type="component" value="Unassembled WGS sequence"/>
</dbReference>
<keyword evidence="3" id="KW-0813">Transport</keyword>
<dbReference type="PROSITE" id="PS51318">
    <property type="entry name" value="TAT"/>
    <property type="match status" value="1"/>
</dbReference>
<dbReference type="AlphaFoldDB" id="A0A1R4JHN7"/>
<gene>
    <name evidence="6" type="ORF">FM104_07490</name>
</gene>
<organism evidence="6 7">
    <name type="scientific">Microbacterium esteraromaticum</name>
    <dbReference type="NCBI Taxonomy" id="57043"/>
    <lineage>
        <taxon>Bacteria</taxon>
        <taxon>Bacillati</taxon>
        <taxon>Actinomycetota</taxon>
        <taxon>Actinomycetes</taxon>
        <taxon>Micrococcales</taxon>
        <taxon>Microbacteriaceae</taxon>
        <taxon>Microbacterium</taxon>
    </lineage>
</organism>
<proteinExistence type="inferred from homology"/>
<dbReference type="InterPro" id="IPR006059">
    <property type="entry name" value="SBP"/>
</dbReference>
<dbReference type="GO" id="GO:0030313">
    <property type="term" value="C:cell envelope"/>
    <property type="evidence" value="ECO:0007669"/>
    <property type="project" value="UniProtKB-SubCell"/>
</dbReference>
<keyword evidence="7" id="KW-1185">Reference proteome</keyword>
<dbReference type="PANTHER" id="PTHR43649">
    <property type="entry name" value="ARABINOSE-BINDING PROTEIN-RELATED"/>
    <property type="match status" value="1"/>
</dbReference>
<dbReference type="NCBIfam" id="TIGR03851">
    <property type="entry name" value="chitin_NgcE"/>
    <property type="match status" value="1"/>
</dbReference>
<dbReference type="InterPro" id="IPR006311">
    <property type="entry name" value="TAT_signal"/>
</dbReference>
<evidence type="ECO:0000256" key="1">
    <source>
        <dbReference type="ARBA" id="ARBA00004196"/>
    </source>
</evidence>
<evidence type="ECO:0000256" key="3">
    <source>
        <dbReference type="ARBA" id="ARBA00022448"/>
    </source>
</evidence>
<evidence type="ECO:0000313" key="6">
    <source>
        <dbReference type="EMBL" id="SJN31546.1"/>
    </source>
</evidence>
<feature type="chain" id="PRO_5012413218" evidence="5">
    <location>
        <begin position="35"/>
        <end position="474"/>
    </location>
</feature>
<dbReference type="RefSeq" id="WP_087130802.1">
    <property type="nucleotide sequence ID" value="NZ_FUKO01000019.1"/>
</dbReference>
<sequence>MELNEASISRRNLLRGAAAAAMLLPFGMTLASCAAPGGGGGGGGDKPKGDATADNPFGVAANSKVDAVIFDGGYGIDYVENAATIMQGNKALDGVTVKVSSSTKIAQELQPRFVGGNPPDLIDNSGANSIGWNTILDQLEDLSDVLDSDNLEGKKIADTLFDGVKAPGTFGDKFAAINYVFTTYGLWYSGSLFEKNGWEPPKTWKDLKALGAAAKEQGKYLFLWGKEAATYYQTFVIDSAVIQSGDDVRLPLENLKENCWSHPTLQAILTELHDLIQAGYMKPGGGGTQFTQAQAQWSLDQEALLYPSGSWIENEMKKTTADDFQMKGVREMPLDDKATTPAGFMRAEAGEPFIVPSKAKNPAGGKELLRTMLSKDAATAFSKEKLAPTVVKDIVPDDGFGSTALVSQVEMIAAAGSGMFTIMSTNLYGMNSDQLPIWNSFLDGKMSVAEITKQLQALVDKIRNDSSIEKIEIK</sequence>
<dbReference type="InterPro" id="IPR050490">
    <property type="entry name" value="Bact_solute-bd_prot1"/>
</dbReference>